<dbReference type="AlphaFoldDB" id="A0AAV3YUI7"/>
<proteinExistence type="predicted"/>
<accession>A0AAV3YUI7</accession>
<protein>
    <submittedName>
        <fullName evidence="2">Uncharacterized protein</fullName>
    </submittedName>
</protein>
<evidence type="ECO:0000256" key="1">
    <source>
        <dbReference type="SAM" id="MobiDB-lite"/>
    </source>
</evidence>
<organism evidence="2 3">
    <name type="scientific">Plakobranchus ocellatus</name>
    <dbReference type="NCBI Taxonomy" id="259542"/>
    <lineage>
        <taxon>Eukaryota</taxon>
        <taxon>Metazoa</taxon>
        <taxon>Spiralia</taxon>
        <taxon>Lophotrochozoa</taxon>
        <taxon>Mollusca</taxon>
        <taxon>Gastropoda</taxon>
        <taxon>Heterobranchia</taxon>
        <taxon>Euthyneura</taxon>
        <taxon>Panpulmonata</taxon>
        <taxon>Sacoglossa</taxon>
        <taxon>Placobranchoidea</taxon>
        <taxon>Plakobranchidae</taxon>
        <taxon>Plakobranchus</taxon>
    </lineage>
</organism>
<reference evidence="2 3" key="1">
    <citation type="journal article" date="2021" name="Elife">
        <title>Chloroplast acquisition without the gene transfer in kleptoplastic sea slugs, Plakobranchus ocellatus.</title>
        <authorList>
            <person name="Maeda T."/>
            <person name="Takahashi S."/>
            <person name="Yoshida T."/>
            <person name="Shimamura S."/>
            <person name="Takaki Y."/>
            <person name="Nagai Y."/>
            <person name="Toyoda A."/>
            <person name="Suzuki Y."/>
            <person name="Arimoto A."/>
            <person name="Ishii H."/>
            <person name="Satoh N."/>
            <person name="Nishiyama T."/>
            <person name="Hasebe M."/>
            <person name="Maruyama T."/>
            <person name="Minagawa J."/>
            <person name="Obokata J."/>
            <person name="Shigenobu S."/>
        </authorList>
    </citation>
    <scope>NUCLEOTIDE SEQUENCE [LARGE SCALE GENOMIC DNA]</scope>
</reference>
<evidence type="ECO:0000313" key="3">
    <source>
        <dbReference type="Proteomes" id="UP000735302"/>
    </source>
</evidence>
<dbReference type="Proteomes" id="UP000735302">
    <property type="component" value="Unassembled WGS sequence"/>
</dbReference>
<evidence type="ECO:0000313" key="2">
    <source>
        <dbReference type="EMBL" id="GFN86596.1"/>
    </source>
</evidence>
<sequence length="97" mass="10505">MCTHLSAESRNDSLPGVGVEVDPKTSSIGGTDVRAKLPKLPNFVDGKDDLVRWLTRFERFAAMSQPEASRYVGEFTECTPAGRALDWATSTGPSFGL</sequence>
<dbReference type="EMBL" id="BLXT01001552">
    <property type="protein sequence ID" value="GFN86596.1"/>
    <property type="molecule type" value="Genomic_DNA"/>
</dbReference>
<gene>
    <name evidence="2" type="ORF">PoB_001310200</name>
</gene>
<comment type="caution">
    <text evidence="2">The sequence shown here is derived from an EMBL/GenBank/DDBJ whole genome shotgun (WGS) entry which is preliminary data.</text>
</comment>
<feature type="region of interest" description="Disordered" evidence="1">
    <location>
        <begin position="1"/>
        <end position="31"/>
    </location>
</feature>
<keyword evidence="3" id="KW-1185">Reference proteome</keyword>
<name>A0AAV3YUI7_9GAST</name>